<dbReference type="SUPFAM" id="SSF51182">
    <property type="entry name" value="RmlC-like cupins"/>
    <property type="match status" value="1"/>
</dbReference>
<dbReference type="PANTHER" id="PTHR21047:SF2">
    <property type="entry name" value="THYMIDINE DIPHOSPHO-4-KETO-RHAMNOSE 3,5-EPIMERASE"/>
    <property type="match status" value="1"/>
</dbReference>
<dbReference type="eggNOG" id="COG1898">
    <property type="taxonomic scope" value="Bacteria"/>
</dbReference>
<dbReference type="Pfam" id="PF00908">
    <property type="entry name" value="dTDP_sugar_isom"/>
    <property type="match status" value="1"/>
</dbReference>
<dbReference type="HOGENOM" id="CLU_090940_1_1_5"/>
<sequence>MEKPNSLNALPRLGMTIERRTIKGLWRLIPEPAGDERGFFVETFRQSLIASEMGRPYVFAQSNHSRSVARTLRGFRTEPWDKAIYVTRGTALVVVVDPRPDSPTYREHETFLIGDAPGDRHRIVVSRGLANAFYCLTDVDYVNDVSEEYRPTGRRGFHWSAPGLGIDWPDTTPILSDADANLPSFDVFVEDRR</sequence>
<comment type="catalytic activity">
    <reaction evidence="1">
        <text>dTDP-4-dehydro-6-deoxy-alpha-D-glucose = dTDP-4-dehydro-beta-L-rhamnose</text>
        <dbReference type="Rhea" id="RHEA:16969"/>
        <dbReference type="ChEBI" id="CHEBI:57649"/>
        <dbReference type="ChEBI" id="CHEBI:62830"/>
        <dbReference type="EC" id="5.1.3.13"/>
    </reaction>
</comment>
<name>A3VB30_9RHOB</name>
<dbReference type="PANTHER" id="PTHR21047">
    <property type="entry name" value="DTDP-6-DEOXY-D-GLUCOSE-3,5 EPIMERASE"/>
    <property type="match status" value="1"/>
</dbReference>
<dbReference type="GO" id="GO:0008830">
    <property type="term" value="F:dTDP-4-dehydrorhamnose 3,5-epimerase activity"/>
    <property type="evidence" value="ECO:0007669"/>
    <property type="project" value="UniProtKB-EC"/>
</dbReference>
<evidence type="ECO:0000256" key="4">
    <source>
        <dbReference type="ARBA" id="ARBA00019595"/>
    </source>
</evidence>
<evidence type="ECO:0000313" key="9">
    <source>
        <dbReference type="EMBL" id="EAQ14143.1"/>
    </source>
</evidence>
<evidence type="ECO:0000256" key="2">
    <source>
        <dbReference type="ARBA" id="ARBA00001997"/>
    </source>
</evidence>
<feature type="site" description="Participates in a stacking interaction with the thymidine ring of dTDP-4-oxo-6-deoxyglucose" evidence="8">
    <location>
        <position position="149"/>
    </location>
</feature>
<evidence type="ECO:0000256" key="5">
    <source>
        <dbReference type="ARBA" id="ARBA00029758"/>
    </source>
</evidence>
<comment type="function">
    <text evidence="2">Catalyzes the epimerization of the C3' and C5'positions of dTDP-6-deoxy-D-xylo-4-hexulose, forming dTDP-6-deoxy-L-lyxo-4-hexulose.</text>
</comment>
<evidence type="ECO:0000256" key="8">
    <source>
        <dbReference type="PIRSR" id="PIRSR600888-3"/>
    </source>
</evidence>
<evidence type="ECO:0000313" key="10">
    <source>
        <dbReference type="Proteomes" id="UP000002931"/>
    </source>
</evidence>
<accession>A3VB30</accession>
<evidence type="ECO:0000256" key="3">
    <source>
        <dbReference type="ARBA" id="ARBA00012098"/>
    </source>
</evidence>
<evidence type="ECO:0000256" key="7">
    <source>
        <dbReference type="ARBA" id="ARBA00033311"/>
    </source>
</evidence>
<dbReference type="STRING" id="314271.RB2654_15776"/>
<dbReference type="GO" id="GO:0000271">
    <property type="term" value="P:polysaccharide biosynthetic process"/>
    <property type="evidence" value="ECO:0007669"/>
    <property type="project" value="TreeGrafter"/>
</dbReference>
<dbReference type="GO" id="GO:0005829">
    <property type="term" value="C:cytosol"/>
    <property type="evidence" value="ECO:0007669"/>
    <property type="project" value="TreeGrafter"/>
</dbReference>
<organism evidence="9 10">
    <name type="scientific">Maritimibacter alkaliphilus HTCC2654</name>
    <dbReference type="NCBI Taxonomy" id="314271"/>
    <lineage>
        <taxon>Bacteria</taxon>
        <taxon>Pseudomonadati</taxon>
        <taxon>Pseudomonadota</taxon>
        <taxon>Alphaproteobacteria</taxon>
        <taxon>Rhodobacterales</taxon>
        <taxon>Roseobacteraceae</taxon>
        <taxon>Maritimibacter</taxon>
    </lineage>
</organism>
<dbReference type="AlphaFoldDB" id="A3VB30"/>
<comment type="caution">
    <text evidence="9">The sequence shown here is derived from an EMBL/GenBank/DDBJ whole genome shotgun (WGS) entry which is preliminary data.</text>
</comment>
<evidence type="ECO:0000256" key="1">
    <source>
        <dbReference type="ARBA" id="ARBA00001298"/>
    </source>
</evidence>
<evidence type="ECO:0000256" key="6">
    <source>
        <dbReference type="ARBA" id="ARBA00031424"/>
    </source>
</evidence>
<dbReference type="OrthoDB" id="9800680at2"/>
<dbReference type="InterPro" id="IPR014710">
    <property type="entry name" value="RmlC-like_jellyroll"/>
</dbReference>
<dbReference type="GO" id="GO:0019305">
    <property type="term" value="P:dTDP-rhamnose biosynthetic process"/>
    <property type="evidence" value="ECO:0007669"/>
    <property type="project" value="TreeGrafter"/>
</dbReference>
<dbReference type="EC" id="5.1.3.13" evidence="3"/>
<dbReference type="InterPro" id="IPR011051">
    <property type="entry name" value="RmlC_Cupin_sf"/>
</dbReference>
<reference evidence="9 10" key="1">
    <citation type="journal article" date="2010" name="J. Bacteriol.">
        <title>Genome sequences of Pelagibaca bermudensis HTCC2601T and Maritimibacter alkaliphilus HTCC2654T, the type strains of two marine Roseobacter genera.</title>
        <authorList>
            <person name="Thrash J.C."/>
            <person name="Cho J.C."/>
            <person name="Ferriera S."/>
            <person name="Johnson J."/>
            <person name="Vergin K.L."/>
            <person name="Giovannoni S.J."/>
        </authorList>
    </citation>
    <scope>NUCLEOTIDE SEQUENCE [LARGE SCALE GENOMIC DNA]</scope>
    <source>
        <strain evidence="9 10">HTCC2654</strain>
    </source>
</reference>
<keyword evidence="10" id="KW-1185">Reference proteome</keyword>
<protein>
    <recommendedName>
        <fullName evidence="4">dTDP-4-dehydrorhamnose 3,5-epimerase</fullName>
        <ecNumber evidence="3">5.1.3.13</ecNumber>
    </recommendedName>
    <alternativeName>
        <fullName evidence="6">Thymidine diphospho-4-keto-rhamnose 3,5-epimerase</fullName>
    </alternativeName>
    <alternativeName>
        <fullName evidence="5">dTDP-4-keto-6-deoxyglucose 3,5-epimerase</fullName>
    </alternativeName>
    <alternativeName>
        <fullName evidence="7">dTDP-6-deoxy-D-xylo-4-hexulose 3,5-epimerase</fullName>
    </alternativeName>
</protein>
<dbReference type="Gene3D" id="2.60.120.10">
    <property type="entry name" value="Jelly Rolls"/>
    <property type="match status" value="1"/>
</dbReference>
<gene>
    <name evidence="9" type="ORF">RB2654_15776</name>
</gene>
<dbReference type="Proteomes" id="UP000002931">
    <property type="component" value="Unassembled WGS sequence"/>
</dbReference>
<dbReference type="EMBL" id="AAMT01000002">
    <property type="protein sequence ID" value="EAQ14143.1"/>
    <property type="molecule type" value="Genomic_DNA"/>
</dbReference>
<dbReference type="InterPro" id="IPR000888">
    <property type="entry name" value="RmlC-like"/>
</dbReference>
<proteinExistence type="predicted"/>